<organism evidence="7 8">
    <name type="scientific">Clytia hemisphaerica</name>
    <dbReference type="NCBI Taxonomy" id="252671"/>
    <lineage>
        <taxon>Eukaryota</taxon>
        <taxon>Metazoa</taxon>
        <taxon>Cnidaria</taxon>
        <taxon>Hydrozoa</taxon>
        <taxon>Hydroidolina</taxon>
        <taxon>Leptothecata</taxon>
        <taxon>Obeliida</taxon>
        <taxon>Clytiidae</taxon>
        <taxon>Clytia</taxon>
    </lineage>
</organism>
<name>A0A7M5X6K7_9CNID</name>
<evidence type="ECO:0000256" key="5">
    <source>
        <dbReference type="SAM" id="Phobius"/>
    </source>
</evidence>
<dbReference type="GO" id="GO:0016020">
    <property type="term" value="C:membrane"/>
    <property type="evidence" value="ECO:0007669"/>
    <property type="project" value="UniProtKB-SubCell"/>
</dbReference>
<evidence type="ECO:0000313" key="7">
    <source>
        <dbReference type="EnsemblMetazoa" id="CLYHEMP018071.1"/>
    </source>
</evidence>
<feature type="transmembrane region" description="Helical" evidence="5">
    <location>
        <begin position="381"/>
        <end position="406"/>
    </location>
</feature>
<evidence type="ECO:0000256" key="1">
    <source>
        <dbReference type="ARBA" id="ARBA00004479"/>
    </source>
</evidence>
<keyword evidence="3 6" id="KW-0732">Signal</keyword>
<dbReference type="PANTHER" id="PTHR13055:SF12">
    <property type="entry name" value="LD40707P"/>
    <property type="match status" value="1"/>
</dbReference>
<evidence type="ECO:0000256" key="4">
    <source>
        <dbReference type="ARBA" id="ARBA00022989"/>
    </source>
</evidence>
<keyword evidence="8" id="KW-1185">Reference proteome</keyword>
<evidence type="ECO:0000256" key="6">
    <source>
        <dbReference type="SAM" id="SignalP"/>
    </source>
</evidence>
<evidence type="ECO:0000256" key="3">
    <source>
        <dbReference type="ARBA" id="ARBA00022729"/>
    </source>
</evidence>
<dbReference type="GeneID" id="136824045"/>
<sequence length="440" mass="49704">MHTLETLFSVLCLLTAVAYVQGHGNSNLYELLTDDKTTFLSKDFKHRVRRTTIVEKGGEKINTTFAESEENDQNTNTTINTIDDHRYYTSKFTTRGQSYFIDLTNGTESLPYEGLEIEKHEILSKAYLKAAFVALKFPFYFYGNKVQRVVVTTGGFLSVGPLFHAYAHVVHYIAPLMANFNPSIDNSTEILVGSGKDIFIVQWKNMQMNNTVDGSPKYDFQTILHENGTIVFAYKDVPVSPVKLPNDTHNVTIGIADGLVLSFVYDKGGKIHFHNYIYSYHRISLPLRNPISGSAFILDLEPTCIRQTTCGACLNKNNTRFNCKWCPSLQRCSNGLDWHRQSWMSRCAKTAYDDPEKCSAQIPGKDTNTMTKKKQSSNNGALIGGIVGFLVIMVLLIILVMFYYAYTHPQSSSGMWLIEHRPAVLFSKARFNKVPDDQLL</sequence>
<dbReference type="Proteomes" id="UP000594262">
    <property type="component" value="Unplaced"/>
</dbReference>
<keyword evidence="4 5" id="KW-1133">Transmembrane helix</keyword>
<comment type="subcellular location">
    <subcellularLocation>
        <location evidence="1">Membrane</location>
        <topology evidence="1">Single-pass type I membrane protein</topology>
    </subcellularLocation>
</comment>
<feature type="signal peptide" evidence="6">
    <location>
        <begin position="1"/>
        <end position="22"/>
    </location>
</feature>
<evidence type="ECO:0000313" key="8">
    <source>
        <dbReference type="Proteomes" id="UP000594262"/>
    </source>
</evidence>
<protein>
    <submittedName>
        <fullName evidence="7">Uncharacterized protein</fullName>
    </submittedName>
</protein>
<feature type="chain" id="PRO_5029624619" evidence="6">
    <location>
        <begin position="23"/>
        <end position="440"/>
    </location>
</feature>
<reference evidence="7" key="1">
    <citation type="submission" date="2021-01" db="UniProtKB">
        <authorList>
            <consortium name="EnsemblMetazoa"/>
        </authorList>
    </citation>
    <scope>IDENTIFICATION</scope>
</reference>
<dbReference type="OrthoDB" id="6285106at2759"/>
<dbReference type="EnsemblMetazoa" id="CLYHEMT018071.1">
    <property type="protein sequence ID" value="CLYHEMP018071.1"/>
    <property type="gene ID" value="CLYHEMG018071"/>
</dbReference>
<accession>A0A7M5X6K7</accession>
<evidence type="ECO:0000256" key="2">
    <source>
        <dbReference type="ARBA" id="ARBA00022692"/>
    </source>
</evidence>
<dbReference type="RefSeq" id="XP_066936300.1">
    <property type="nucleotide sequence ID" value="XM_067080199.1"/>
</dbReference>
<dbReference type="AlphaFoldDB" id="A0A7M5X6K7"/>
<dbReference type="PANTHER" id="PTHR13055">
    <property type="entry name" value="TUMOR ENDOTHELIAL MARKER 7 RELATED"/>
    <property type="match status" value="1"/>
</dbReference>
<proteinExistence type="predicted"/>
<keyword evidence="5" id="KW-0472">Membrane</keyword>
<dbReference type="InterPro" id="IPR031152">
    <property type="entry name" value="PLXDC"/>
</dbReference>
<keyword evidence="2 5" id="KW-0812">Transmembrane</keyword>